<organism evidence="2 3">
    <name type="scientific">Algicella marina</name>
    <dbReference type="NCBI Taxonomy" id="2683284"/>
    <lineage>
        <taxon>Bacteria</taxon>
        <taxon>Pseudomonadati</taxon>
        <taxon>Pseudomonadota</taxon>
        <taxon>Alphaproteobacteria</taxon>
        <taxon>Rhodobacterales</taxon>
        <taxon>Paracoccaceae</taxon>
        <taxon>Algicella</taxon>
    </lineage>
</organism>
<gene>
    <name evidence="2" type="ORF">GO499_10150</name>
</gene>
<dbReference type="PROSITE" id="PS50995">
    <property type="entry name" value="HTH_MARR_2"/>
    <property type="match status" value="1"/>
</dbReference>
<keyword evidence="3" id="KW-1185">Reference proteome</keyword>
<name>A0A6P1T1A3_9RHOB</name>
<evidence type="ECO:0000313" key="3">
    <source>
        <dbReference type="Proteomes" id="UP000464495"/>
    </source>
</evidence>
<protein>
    <submittedName>
        <fullName evidence="2">MarR family transcriptional regulator</fullName>
    </submittedName>
</protein>
<dbReference type="PANTHER" id="PTHR33164">
    <property type="entry name" value="TRANSCRIPTIONAL REGULATOR, MARR FAMILY"/>
    <property type="match status" value="1"/>
</dbReference>
<proteinExistence type="predicted"/>
<dbReference type="GO" id="GO:0003700">
    <property type="term" value="F:DNA-binding transcription factor activity"/>
    <property type="evidence" value="ECO:0007669"/>
    <property type="project" value="InterPro"/>
</dbReference>
<dbReference type="RefSeq" id="WP_161862081.1">
    <property type="nucleotide sequence ID" value="NZ_CP046620.1"/>
</dbReference>
<dbReference type="Proteomes" id="UP000464495">
    <property type="component" value="Chromosome"/>
</dbReference>
<reference evidence="2 3" key="1">
    <citation type="submission" date="2019-12" db="EMBL/GenBank/DDBJ databases">
        <title>Complete genome sequence of Algicella marina strain 9Alg 56(T) isolated from the red alga Tichocarpus crinitus.</title>
        <authorList>
            <person name="Kim S.-G."/>
            <person name="Nedashkovskaya O.I."/>
        </authorList>
    </citation>
    <scope>NUCLEOTIDE SEQUENCE [LARGE SCALE GENOMIC DNA]</scope>
    <source>
        <strain evidence="2 3">9Alg 56</strain>
    </source>
</reference>
<dbReference type="KEGG" id="amaq:GO499_10150"/>
<dbReference type="InterPro" id="IPR000835">
    <property type="entry name" value="HTH_MarR-typ"/>
</dbReference>
<evidence type="ECO:0000259" key="1">
    <source>
        <dbReference type="PROSITE" id="PS50995"/>
    </source>
</evidence>
<dbReference type="SUPFAM" id="SSF46785">
    <property type="entry name" value="Winged helix' DNA-binding domain"/>
    <property type="match status" value="1"/>
</dbReference>
<dbReference type="InterPro" id="IPR036390">
    <property type="entry name" value="WH_DNA-bd_sf"/>
</dbReference>
<evidence type="ECO:0000313" key="2">
    <source>
        <dbReference type="EMBL" id="QHQ35521.1"/>
    </source>
</evidence>
<dbReference type="GO" id="GO:0006950">
    <property type="term" value="P:response to stress"/>
    <property type="evidence" value="ECO:0007669"/>
    <property type="project" value="TreeGrafter"/>
</dbReference>
<accession>A0A6P1T1A3</accession>
<dbReference type="PANTHER" id="PTHR33164:SF57">
    <property type="entry name" value="MARR-FAMILY TRANSCRIPTIONAL REGULATOR"/>
    <property type="match status" value="1"/>
</dbReference>
<dbReference type="InterPro" id="IPR036388">
    <property type="entry name" value="WH-like_DNA-bd_sf"/>
</dbReference>
<dbReference type="AlphaFoldDB" id="A0A6P1T1A3"/>
<dbReference type="SMART" id="SM00347">
    <property type="entry name" value="HTH_MARR"/>
    <property type="match status" value="1"/>
</dbReference>
<dbReference type="Pfam" id="PF12802">
    <property type="entry name" value="MarR_2"/>
    <property type="match status" value="1"/>
</dbReference>
<sequence>MTDPVEPFDLTDFTPYLLNIAAEVESLEFSATYKSRYGMTRPEWRVLFHIGRYGDMTAKDIGIRARIHKTKISRAVRALEEKRFLTRRTLPDDRRFELLSLRPPGRTAYLDLANAAAAFETALVARLGQRDAKTLKRVLRKLADHGDSE</sequence>
<dbReference type="InterPro" id="IPR039422">
    <property type="entry name" value="MarR/SlyA-like"/>
</dbReference>
<dbReference type="EMBL" id="CP046620">
    <property type="protein sequence ID" value="QHQ35521.1"/>
    <property type="molecule type" value="Genomic_DNA"/>
</dbReference>
<dbReference type="Gene3D" id="1.10.10.10">
    <property type="entry name" value="Winged helix-like DNA-binding domain superfamily/Winged helix DNA-binding domain"/>
    <property type="match status" value="1"/>
</dbReference>
<feature type="domain" description="HTH marR-type" evidence="1">
    <location>
        <begin position="10"/>
        <end position="144"/>
    </location>
</feature>